<gene>
    <name evidence="1" type="ORF">PP16_gp47</name>
</gene>
<evidence type="ECO:0000313" key="1">
    <source>
        <dbReference type="EMBL" id="ANT45345.1"/>
    </source>
</evidence>
<reference evidence="1" key="1">
    <citation type="submission" date="2016-05" db="EMBL/GenBank/DDBJ databases">
        <authorList>
            <person name="Shneider M.M."/>
            <person name="Kabanova A.P."/>
            <person name="Vo T.N.H."/>
            <person name="Samarov N.I."/>
            <person name="Miroshnikov K.K."/>
            <person name="Korzhenkov A.A."/>
            <person name="Karandashov V.E."/>
            <person name="Toschakov S.V."/>
            <person name="Ignatov A.N."/>
            <person name="Miroshnikov K.A."/>
        </authorList>
    </citation>
    <scope>NUCLEOTIDE SEQUENCE [LARGE SCALE GENOMIC DNA]</scope>
</reference>
<dbReference type="Proteomes" id="UP000204087">
    <property type="component" value="Segment"/>
</dbReference>
<dbReference type="OrthoDB" id="20098at10239"/>
<dbReference type="InterPro" id="IPR025915">
    <property type="entry name" value="Phage_gp49_66"/>
</dbReference>
<dbReference type="GeneID" id="29066115"/>
<keyword evidence="2" id="KW-1185">Reference proteome</keyword>
<evidence type="ECO:0000313" key="2">
    <source>
        <dbReference type="Proteomes" id="UP000204087"/>
    </source>
</evidence>
<sequence length="92" mass="10169">MSNKVEFSRIQELVSKLQYIFVLVPGTTTTLCIARLPNGFTVGRGESACVDPANYDKALGEKYAKERATTDATNQLWLLEGYVLASKLNPIE</sequence>
<accession>A0A1B1PEE7</accession>
<name>A0A1B1PEE7_9CAUD</name>
<protein>
    <submittedName>
        <fullName evidence="1">Uncharacterized protein</fullName>
    </submittedName>
</protein>
<dbReference type="KEGG" id="vg:29066115"/>
<dbReference type="EMBL" id="KX278418">
    <property type="protein sequence ID" value="ANT45345.1"/>
    <property type="molecule type" value="Genomic_DNA"/>
</dbReference>
<dbReference type="Pfam" id="PF13876">
    <property type="entry name" value="Phage_gp49_66"/>
    <property type="match status" value="1"/>
</dbReference>
<proteinExistence type="predicted"/>
<organism evidence="1 2">
    <name type="scientific">Pectobacterium phage PP16</name>
    <dbReference type="NCBI Taxonomy" id="1873958"/>
    <lineage>
        <taxon>Viruses</taxon>
        <taxon>Duplodnaviria</taxon>
        <taxon>Heunggongvirae</taxon>
        <taxon>Uroviricota</taxon>
        <taxon>Caudoviricetes</taxon>
        <taxon>Autographivirales</taxon>
        <taxon>Autoscriptoviridae</taxon>
        <taxon>Corkvirinae</taxon>
        <taxon>Kotilavirus</taxon>
        <taxon>Kotilavirus PP16</taxon>
    </lineage>
</organism>
<dbReference type="RefSeq" id="YP_009286817.1">
    <property type="nucleotide sequence ID" value="NC_031068.2"/>
</dbReference>